<evidence type="ECO:0000313" key="7">
    <source>
        <dbReference type="Proteomes" id="UP000694522"/>
    </source>
</evidence>
<name>A0A8B9J0R6_9PSIT</name>
<accession>A0A8B9J0R6</accession>
<dbReference type="GO" id="GO:0070236">
    <property type="term" value="P:negative regulation of activation-induced cell death of T cells"/>
    <property type="evidence" value="ECO:0007669"/>
    <property type="project" value="TreeGrafter"/>
</dbReference>
<dbReference type="GO" id="GO:0006357">
    <property type="term" value="P:regulation of transcription by RNA polymerase II"/>
    <property type="evidence" value="ECO:0007669"/>
    <property type="project" value="InterPro"/>
</dbReference>
<protein>
    <recommendedName>
        <fullName evidence="8">TSC22 domain family protein 4</fullName>
    </recommendedName>
</protein>
<dbReference type="GO" id="GO:0005737">
    <property type="term" value="C:cytoplasm"/>
    <property type="evidence" value="ECO:0007669"/>
    <property type="project" value="UniProtKB-SubCell"/>
</dbReference>
<reference evidence="6" key="1">
    <citation type="submission" date="2025-08" db="UniProtKB">
        <authorList>
            <consortium name="Ensembl"/>
        </authorList>
    </citation>
    <scope>IDENTIFICATION</scope>
</reference>
<dbReference type="AlphaFoldDB" id="A0A8B9J0R6"/>
<evidence type="ECO:0000313" key="6">
    <source>
        <dbReference type="Ensembl" id="ENSACOP00000019472.1"/>
    </source>
</evidence>
<feature type="region of interest" description="Disordered" evidence="5">
    <location>
        <begin position="114"/>
        <end position="151"/>
    </location>
</feature>
<proteinExistence type="predicted"/>
<dbReference type="Proteomes" id="UP000694522">
    <property type="component" value="Unplaced"/>
</dbReference>
<dbReference type="Ensembl" id="ENSACOT00000020167.1">
    <property type="protein sequence ID" value="ENSACOP00000019472.1"/>
    <property type="gene ID" value="ENSACOG00000013398.1"/>
</dbReference>
<evidence type="ECO:0008006" key="8">
    <source>
        <dbReference type="Google" id="ProtNLM"/>
    </source>
</evidence>
<dbReference type="PANTHER" id="PTHR12348">
    <property type="entry name" value="TSC22"/>
    <property type="match status" value="1"/>
</dbReference>
<organism evidence="6 7">
    <name type="scientific">Amazona collaria</name>
    <name type="common">yellow-billed parrot</name>
    <dbReference type="NCBI Taxonomy" id="241587"/>
    <lineage>
        <taxon>Eukaryota</taxon>
        <taxon>Metazoa</taxon>
        <taxon>Chordata</taxon>
        <taxon>Craniata</taxon>
        <taxon>Vertebrata</taxon>
        <taxon>Euteleostomi</taxon>
        <taxon>Archelosauria</taxon>
        <taxon>Archosauria</taxon>
        <taxon>Dinosauria</taxon>
        <taxon>Saurischia</taxon>
        <taxon>Theropoda</taxon>
        <taxon>Coelurosauria</taxon>
        <taxon>Aves</taxon>
        <taxon>Neognathae</taxon>
        <taxon>Neoaves</taxon>
        <taxon>Telluraves</taxon>
        <taxon>Australaves</taxon>
        <taxon>Psittaciformes</taxon>
        <taxon>Psittacidae</taxon>
        <taxon>Amazona</taxon>
    </lineage>
</organism>
<reference evidence="6" key="2">
    <citation type="submission" date="2025-09" db="UniProtKB">
        <authorList>
            <consortium name="Ensembl"/>
        </authorList>
    </citation>
    <scope>IDENTIFICATION</scope>
</reference>
<keyword evidence="7" id="KW-1185">Reference proteome</keyword>
<feature type="compositionally biased region" description="Pro residues" evidence="5">
    <location>
        <begin position="140"/>
        <end position="151"/>
    </location>
</feature>
<dbReference type="InterPro" id="IPR000580">
    <property type="entry name" value="TSC22/Bun"/>
</dbReference>
<evidence type="ECO:0000256" key="1">
    <source>
        <dbReference type="ARBA" id="ARBA00004123"/>
    </source>
</evidence>
<comment type="subcellular location">
    <subcellularLocation>
        <location evidence="2">Cytoplasm</location>
    </subcellularLocation>
    <subcellularLocation>
        <location evidence="1">Nucleus</location>
    </subcellularLocation>
</comment>
<evidence type="ECO:0000256" key="4">
    <source>
        <dbReference type="ARBA" id="ARBA00023242"/>
    </source>
</evidence>
<evidence type="ECO:0000256" key="3">
    <source>
        <dbReference type="ARBA" id="ARBA00022490"/>
    </source>
</evidence>
<evidence type="ECO:0000256" key="5">
    <source>
        <dbReference type="SAM" id="MobiDB-lite"/>
    </source>
</evidence>
<dbReference type="GO" id="GO:0005634">
    <property type="term" value="C:nucleus"/>
    <property type="evidence" value="ECO:0007669"/>
    <property type="project" value="UniProtKB-SubCell"/>
</dbReference>
<dbReference type="Pfam" id="PF01166">
    <property type="entry name" value="TSC22"/>
    <property type="match status" value="1"/>
</dbReference>
<sequence length="151" mass="15761">MGIGCRRGRGGGEVSGGRGLRGWKWGGICAPFPVHKSVWGGGGGLVLRPPPIAFHCSAGSGVTAIDNKIEQALELVKSHVLLAVREEVELLREQLKALRERGAALERENGALRALATPQQLEAKGAWPVPEEADPTAAMSPPPSPPLPGGI</sequence>
<keyword evidence="4" id="KW-0539">Nucleus</keyword>
<keyword evidence="3" id="KW-0963">Cytoplasm</keyword>
<dbReference type="SUPFAM" id="SSF58026">
    <property type="entry name" value="Delta-sleep-inducing peptide immunoreactive peptide"/>
    <property type="match status" value="1"/>
</dbReference>
<evidence type="ECO:0000256" key="2">
    <source>
        <dbReference type="ARBA" id="ARBA00004496"/>
    </source>
</evidence>
<dbReference type="Gene3D" id="1.20.5.490">
    <property type="entry name" value="Single helix bin"/>
    <property type="match status" value="1"/>
</dbReference>
<dbReference type="PANTHER" id="PTHR12348:SF24">
    <property type="entry name" value="TSC22 DOMAIN FAMILY PROTEIN 3"/>
    <property type="match status" value="1"/>
</dbReference>